<dbReference type="CDD" id="cd01650">
    <property type="entry name" value="RT_nLTR_like"/>
    <property type="match status" value="1"/>
</dbReference>
<dbReference type="PANTHER" id="PTHR47027:SF20">
    <property type="entry name" value="REVERSE TRANSCRIPTASE-LIKE PROTEIN WITH RNA-DIRECTED DNA POLYMERASE DOMAIN"/>
    <property type="match status" value="1"/>
</dbReference>
<reference evidence="3" key="1">
    <citation type="submission" date="2022-11" db="UniProtKB">
        <authorList>
            <consortium name="WormBaseParasite"/>
        </authorList>
    </citation>
    <scope>IDENTIFICATION</scope>
</reference>
<dbReference type="PROSITE" id="PS50878">
    <property type="entry name" value="RT_POL"/>
    <property type="match status" value="1"/>
</dbReference>
<feature type="domain" description="Reverse transcriptase" evidence="1">
    <location>
        <begin position="96"/>
        <end position="364"/>
    </location>
</feature>
<proteinExistence type="predicted"/>
<dbReference type="PANTHER" id="PTHR47027">
    <property type="entry name" value="REVERSE TRANSCRIPTASE DOMAIN-CONTAINING PROTEIN"/>
    <property type="match status" value="1"/>
</dbReference>
<evidence type="ECO:0000313" key="3">
    <source>
        <dbReference type="WBParaSite" id="PSAMB.scaffold5023size12865.g25794.t1"/>
    </source>
</evidence>
<dbReference type="Pfam" id="PF00078">
    <property type="entry name" value="RVT_1"/>
    <property type="match status" value="1"/>
</dbReference>
<dbReference type="WBParaSite" id="PSAMB.scaffold5023size12865.g25794.t1">
    <property type="protein sequence ID" value="PSAMB.scaffold5023size12865.g25794.t1"/>
    <property type="gene ID" value="PSAMB.scaffold5023size12865.g25794"/>
</dbReference>
<dbReference type="InterPro" id="IPR043128">
    <property type="entry name" value="Rev_trsase/Diguanyl_cyclase"/>
</dbReference>
<evidence type="ECO:0000259" key="1">
    <source>
        <dbReference type="PROSITE" id="PS50878"/>
    </source>
</evidence>
<accession>A0A914WVS6</accession>
<evidence type="ECO:0000313" key="2">
    <source>
        <dbReference type="Proteomes" id="UP000887566"/>
    </source>
</evidence>
<dbReference type="InterPro" id="IPR043502">
    <property type="entry name" value="DNA/RNA_pol_sf"/>
</dbReference>
<dbReference type="SUPFAM" id="SSF56672">
    <property type="entry name" value="DNA/RNA polymerases"/>
    <property type="match status" value="1"/>
</dbReference>
<keyword evidence="2" id="KW-1185">Reference proteome</keyword>
<sequence>MIAIQLAEGCIKHDRQFLLEGVKQFYSNLYSSTIPVSTSQKSSDEEPIAPFLDCEVRKALISMRHGTTPGEDGVTADALKLASHTLVQPLCKLFNNCISSNRIPAGFANSKTILLFKKGNPNLVANYRPISLLSTIYKSFTRVLTNRLESYLEDAQPVKQAGFRRGFSTADHIQTLNKLAEKCDKFHLSLFMLFIDFEKAFDSIEHGALYEALRRQSIPEQAIRLLQTINKNGHTTIHVRFDKTEINVCQGVQQGDTISPKLFSACLQLAFDRVNWQGKGININSQHLNHLRFADDIVLISHNYVQLQKMAKDLQQQAKGIGLKINVNKSKLVTNQNTNQCPPFIVAGQQVEQVSKCVYLGQTIGDSTKRQKEISRLVTAGWHSFFKYKMIYTSKRTPIFLKRRLFNSCVLPAMLYGAETWLLTKREENRLAAAQQRMERIMTGTSLRQRKTNDWLRKLTRIYNVVRLYWQRKWRWTQRIMKIDEGCWARRVNKWQ</sequence>
<protein>
    <submittedName>
        <fullName evidence="3">Reverse transcriptase domain-containing protein</fullName>
    </submittedName>
</protein>
<organism evidence="2 3">
    <name type="scientific">Plectus sambesii</name>
    <dbReference type="NCBI Taxonomy" id="2011161"/>
    <lineage>
        <taxon>Eukaryota</taxon>
        <taxon>Metazoa</taxon>
        <taxon>Ecdysozoa</taxon>
        <taxon>Nematoda</taxon>
        <taxon>Chromadorea</taxon>
        <taxon>Plectida</taxon>
        <taxon>Plectina</taxon>
        <taxon>Plectoidea</taxon>
        <taxon>Plectidae</taxon>
        <taxon>Plectus</taxon>
    </lineage>
</organism>
<dbReference type="Proteomes" id="UP000887566">
    <property type="component" value="Unplaced"/>
</dbReference>
<dbReference type="AlphaFoldDB" id="A0A914WVS6"/>
<dbReference type="InterPro" id="IPR000477">
    <property type="entry name" value="RT_dom"/>
</dbReference>
<dbReference type="Gene3D" id="3.30.70.270">
    <property type="match status" value="1"/>
</dbReference>
<name>A0A914WVS6_9BILA</name>